<evidence type="ECO:0000313" key="3">
    <source>
        <dbReference type="Proteomes" id="UP001385951"/>
    </source>
</evidence>
<evidence type="ECO:0000256" key="1">
    <source>
        <dbReference type="SAM" id="Phobius"/>
    </source>
</evidence>
<organism evidence="2 3">
    <name type="scientific">Cerrena zonata</name>
    <dbReference type="NCBI Taxonomy" id="2478898"/>
    <lineage>
        <taxon>Eukaryota</taxon>
        <taxon>Fungi</taxon>
        <taxon>Dikarya</taxon>
        <taxon>Basidiomycota</taxon>
        <taxon>Agaricomycotina</taxon>
        <taxon>Agaricomycetes</taxon>
        <taxon>Polyporales</taxon>
        <taxon>Cerrenaceae</taxon>
        <taxon>Cerrena</taxon>
    </lineage>
</organism>
<feature type="transmembrane region" description="Helical" evidence="1">
    <location>
        <begin position="12"/>
        <end position="33"/>
    </location>
</feature>
<accession>A0AAW0G6L7</accession>
<keyword evidence="1" id="KW-1133">Transmembrane helix</keyword>
<keyword evidence="1" id="KW-0812">Transmembrane</keyword>
<evidence type="ECO:0000313" key="2">
    <source>
        <dbReference type="EMBL" id="KAK7688057.1"/>
    </source>
</evidence>
<sequence>MRNHLPQKRKAILLLWLQHVLGHSIRLFLLVAIELYDSQIMEVFLGSAKMNFVAVALLSVDYKVLAKIRSPGVTLYRHPELSVLDRRPRDNSRNLVVFSMPASIYPAERCVYYAGILFPATTLTSHVSNRPKWFGFRKDTYGNLPAHRGSTLTDRIGITVTT</sequence>
<gene>
    <name evidence="2" type="ORF">QCA50_008427</name>
</gene>
<protein>
    <submittedName>
        <fullName evidence="2">Uncharacterized protein</fullName>
    </submittedName>
</protein>
<keyword evidence="3" id="KW-1185">Reference proteome</keyword>
<reference evidence="2 3" key="1">
    <citation type="submission" date="2022-09" db="EMBL/GenBank/DDBJ databases">
        <authorList>
            <person name="Palmer J.M."/>
        </authorList>
    </citation>
    <scope>NUCLEOTIDE SEQUENCE [LARGE SCALE GENOMIC DNA]</scope>
    <source>
        <strain evidence="2 3">DSM 7382</strain>
    </source>
</reference>
<keyword evidence="1" id="KW-0472">Membrane</keyword>
<comment type="caution">
    <text evidence="2">The sequence shown here is derived from an EMBL/GenBank/DDBJ whole genome shotgun (WGS) entry which is preliminary data.</text>
</comment>
<dbReference type="Proteomes" id="UP001385951">
    <property type="component" value="Unassembled WGS sequence"/>
</dbReference>
<dbReference type="AlphaFoldDB" id="A0AAW0G6L7"/>
<name>A0AAW0G6L7_9APHY</name>
<dbReference type="EMBL" id="JASBNA010000011">
    <property type="protein sequence ID" value="KAK7688057.1"/>
    <property type="molecule type" value="Genomic_DNA"/>
</dbReference>
<proteinExistence type="predicted"/>